<name>A0AAD5X3K8_9FUNG</name>
<dbReference type="InterPro" id="IPR059000">
    <property type="entry name" value="ATPase_P-type_domA"/>
</dbReference>
<dbReference type="GO" id="GO:0046872">
    <property type="term" value="F:metal ion binding"/>
    <property type="evidence" value="ECO:0007669"/>
    <property type="project" value="UniProtKB-KW"/>
</dbReference>
<evidence type="ECO:0000256" key="3">
    <source>
        <dbReference type="ARBA" id="ARBA00022692"/>
    </source>
</evidence>
<feature type="chain" id="PRO_5042025915" description="P-type ATPase A domain-containing protein" evidence="12">
    <location>
        <begin position="23"/>
        <end position="1412"/>
    </location>
</feature>
<keyword evidence="12" id="KW-0732">Signal</keyword>
<feature type="transmembrane region" description="Helical" evidence="11">
    <location>
        <begin position="184"/>
        <end position="203"/>
    </location>
</feature>
<dbReference type="InterPro" id="IPR023214">
    <property type="entry name" value="HAD_sf"/>
</dbReference>
<feature type="transmembrane region" description="Helical" evidence="11">
    <location>
        <begin position="689"/>
        <end position="711"/>
    </location>
</feature>
<keyword evidence="9 11" id="KW-1133">Transmembrane helix</keyword>
<feature type="transmembrane region" description="Helical" evidence="11">
    <location>
        <begin position="661"/>
        <end position="683"/>
    </location>
</feature>
<dbReference type="InterPro" id="IPR018303">
    <property type="entry name" value="ATPase_P-typ_P_site"/>
</dbReference>
<dbReference type="SUPFAM" id="SSF56784">
    <property type="entry name" value="HAD-like"/>
    <property type="match status" value="1"/>
</dbReference>
<feature type="domain" description="P-type ATPase A" evidence="13">
    <location>
        <begin position="528"/>
        <end position="645"/>
    </location>
</feature>
<evidence type="ECO:0000256" key="7">
    <source>
        <dbReference type="ARBA" id="ARBA00022842"/>
    </source>
</evidence>
<dbReference type="PRINTS" id="PR00119">
    <property type="entry name" value="CATATPASE"/>
</dbReference>
<dbReference type="InterPro" id="IPR008250">
    <property type="entry name" value="ATPase_P-typ_transduc_dom_A_sf"/>
</dbReference>
<keyword evidence="15" id="KW-1185">Reference proteome</keyword>
<evidence type="ECO:0000256" key="4">
    <source>
        <dbReference type="ARBA" id="ARBA00022723"/>
    </source>
</evidence>
<dbReference type="SUPFAM" id="SSF81665">
    <property type="entry name" value="Calcium ATPase, transmembrane domain M"/>
    <property type="match status" value="1"/>
</dbReference>
<evidence type="ECO:0000313" key="14">
    <source>
        <dbReference type="EMBL" id="KAJ3050025.1"/>
    </source>
</evidence>
<evidence type="ECO:0000256" key="12">
    <source>
        <dbReference type="SAM" id="SignalP"/>
    </source>
</evidence>
<keyword evidence="8" id="KW-1278">Translocase</keyword>
<evidence type="ECO:0000256" key="11">
    <source>
        <dbReference type="SAM" id="Phobius"/>
    </source>
</evidence>
<comment type="similarity">
    <text evidence="2">Belongs to the cation transport ATPase (P-type) (TC 3.A.3) family. Type V subfamily.</text>
</comment>
<evidence type="ECO:0000256" key="10">
    <source>
        <dbReference type="ARBA" id="ARBA00023136"/>
    </source>
</evidence>
<keyword evidence="7" id="KW-0460">Magnesium</keyword>
<keyword evidence="5" id="KW-0547">Nucleotide-binding</keyword>
<evidence type="ECO:0000256" key="5">
    <source>
        <dbReference type="ARBA" id="ARBA00022741"/>
    </source>
</evidence>
<gene>
    <name evidence="14" type="ORF">HK097_008991</name>
</gene>
<feature type="transmembrane region" description="Helical" evidence="11">
    <location>
        <begin position="1217"/>
        <end position="1239"/>
    </location>
</feature>
<evidence type="ECO:0000256" key="6">
    <source>
        <dbReference type="ARBA" id="ARBA00022840"/>
    </source>
</evidence>
<dbReference type="Gene3D" id="1.20.1110.10">
    <property type="entry name" value="Calcium-transporting ATPase, transmembrane domain"/>
    <property type="match status" value="1"/>
</dbReference>
<dbReference type="InterPro" id="IPR044492">
    <property type="entry name" value="P_typ_ATPase_HD_dom"/>
</dbReference>
<evidence type="ECO:0000259" key="13">
    <source>
        <dbReference type="Pfam" id="PF00122"/>
    </source>
</evidence>
<feature type="transmembrane region" description="Helical" evidence="11">
    <location>
        <begin position="306"/>
        <end position="328"/>
    </location>
</feature>
<feature type="transmembrane region" description="Helical" evidence="11">
    <location>
        <begin position="494"/>
        <end position="513"/>
    </location>
</feature>
<evidence type="ECO:0000313" key="15">
    <source>
        <dbReference type="Proteomes" id="UP001212841"/>
    </source>
</evidence>
<dbReference type="InterPro" id="IPR036412">
    <property type="entry name" value="HAD-like_sf"/>
</dbReference>
<dbReference type="SUPFAM" id="SSF81653">
    <property type="entry name" value="Calcium ATPase, transduction domain A"/>
    <property type="match status" value="1"/>
</dbReference>
<dbReference type="GO" id="GO:0016020">
    <property type="term" value="C:membrane"/>
    <property type="evidence" value="ECO:0007669"/>
    <property type="project" value="UniProtKB-SubCell"/>
</dbReference>
<feature type="transmembrane region" description="Helical" evidence="11">
    <location>
        <begin position="1296"/>
        <end position="1318"/>
    </location>
</feature>
<feature type="transmembrane region" description="Helical" evidence="11">
    <location>
        <begin position="1152"/>
        <end position="1171"/>
    </location>
</feature>
<feature type="transmembrane region" description="Helical" evidence="11">
    <location>
        <begin position="470"/>
        <end position="488"/>
    </location>
</feature>
<dbReference type="InterPro" id="IPR006544">
    <property type="entry name" value="P-type_TPase_V"/>
</dbReference>
<dbReference type="PANTHER" id="PTHR45630">
    <property type="entry name" value="CATION-TRANSPORTING ATPASE-RELATED"/>
    <property type="match status" value="1"/>
</dbReference>
<dbReference type="GO" id="GO:0140358">
    <property type="term" value="F:P-type transmembrane transporter activity"/>
    <property type="evidence" value="ECO:0007669"/>
    <property type="project" value="InterPro"/>
</dbReference>
<feature type="transmembrane region" description="Helical" evidence="11">
    <location>
        <begin position="1369"/>
        <end position="1394"/>
    </location>
</feature>
<dbReference type="SFLD" id="SFLDS00003">
    <property type="entry name" value="Haloacid_Dehalogenase"/>
    <property type="match status" value="1"/>
</dbReference>
<proteinExistence type="inferred from homology"/>
<reference evidence="14" key="1">
    <citation type="submission" date="2020-05" db="EMBL/GenBank/DDBJ databases">
        <title>Phylogenomic resolution of chytrid fungi.</title>
        <authorList>
            <person name="Stajich J.E."/>
            <person name="Amses K."/>
            <person name="Simmons R."/>
            <person name="Seto K."/>
            <person name="Myers J."/>
            <person name="Bonds A."/>
            <person name="Quandt C.A."/>
            <person name="Barry K."/>
            <person name="Liu P."/>
            <person name="Grigoriev I."/>
            <person name="Longcore J.E."/>
            <person name="James T.Y."/>
        </authorList>
    </citation>
    <scope>NUCLEOTIDE SEQUENCE</scope>
    <source>
        <strain evidence="14">JEL0318</strain>
    </source>
</reference>
<dbReference type="Gene3D" id="2.70.150.10">
    <property type="entry name" value="Calcium-transporting ATPase, cytoplasmic transduction domain A"/>
    <property type="match status" value="1"/>
</dbReference>
<dbReference type="Gene3D" id="3.40.50.1000">
    <property type="entry name" value="HAD superfamily/HAD-like"/>
    <property type="match status" value="2"/>
</dbReference>
<dbReference type="PROSITE" id="PS00154">
    <property type="entry name" value="ATPASE_E1_E2"/>
    <property type="match status" value="1"/>
</dbReference>
<dbReference type="InterPro" id="IPR023299">
    <property type="entry name" value="ATPase_P-typ_cyto_dom_N"/>
</dbReference>
<feature type="signal peptide" evidence="12">
    <location>
        <begin position="1"/>
        <end position="22"/>
    </location>
</feature>
<dbReference type="Pfam" id="PF00122">
    <property type="entry name" value="E1-E2_ATPase"/>
    <property type="match status" value="1"/>
</dbReference>
<evidence type="ECO:0000256" key="9">
    <source>
        <dbReference type="ARBA" id="ARBA00022989"/>
    </source>
</evidence>
<dbReference type="PANTHER" id="PTHR45630:SF11">
    <property type="entry name" value="CATION-TRANSPORTING P-TYPE ATPASE N-TERMINAL DOMAIN-CONTAINING PROTEIN"/>
    <property type="match status" value="1"/>
</dbReference>
<dbReference type="SFLD" id="SFLDF00027">
    <property type="entry name" value="p-type_atpase"/>
    <property type="match status" value="1"/>
</dbReference>
<protein>
    <recommendedName>
        <fullName evidence="13">P-type ATPase A domain-containing protein</fullName>
    </recommendedName>
</protein>
<sequence length="1412" mass="157008">MINGFIKPLTLWVLLTAAAVESKPRHTPNLVDLHGNTCPIPQRANVPCPTVCVTTLDQCPQQVRPDPCPTGQTYCQDGLCYPGTTPQTACENAQPPICSCPFGFLRTASTDPAFAQAALFPCKSNFAMNISGFDNDELDGDQPVLDQCAGALGVGSGFEDVRGFLKECLPRPVRAFSFADREFISFYGIFGAEVLLLVVYWLYKRVRESFQRTPHPTYDPRPLTMTRLSLDPELELQDIQNLPQDPPLHFTGFKPDLFGTLVTITILLSSLTYLVLIGVIIGDYYGMFAGWNYREERMIFVNHDNLSRVFVAMWHVLTVWLLVVKVMAAGSGNYFRSRCSLEEARFVQVQKKREPPVYISGMGRLVEMVRNVENWFRKVTKTDVDSETLRVFKTSTGRRYVEHQCVRYVFDDQTRNFEMTKFDIGPKYTDLLGQVEGLSNGDAGRREELVGANEILFPADTFATMTVKEFSGIFYIYQLMSLLIWYYYAYYYMGIVLTLVIVCAGFSKVVVALRSQRKVLEMAAYEGSCRLLRDGQWVTVSTKDVVPGDVIEIQTSKHVLPVDCVLVDGGAVADESSLTGEALPVAKFSIKPEPTLYHPDTARVHSLFAGCHILQTQPTSPTTPVKAIVTHTGATTSKGRLVRDILYPTPVSFVFTEHLKLVFLLLMVWGVVMLVLSVIMIGATSIDSWFYGMFTISQILSPLLPAVLVIGQSVAADRLRKMGVLCVDLQRITLAGKVKVFCFDKTGTLTKEGLNFFGAQSLAPPTTTTPPSGPKFKDFQTHYSTFDESIQKGMMACHSVTMVNDMPVGNFVDVEMFRATGAKLAEGGGMVYMEGDGGMGKGLRIVKRFEFVHSRAYMSVLVKDGRTGGLSVFMKGSFEKIRDLVDPTSIPLDFEHVTRAHASRGCYVLALAKRDLPEGITPEDASRWSRDELESGAQFIGLMMFRNELKEDTARALDELREGGCRVVMITGDNAQTGVHIAKASGMIRRDWQGRDPIVILGDVATEKGVIWRNVDDNSVVSHSVLENLLDLSRRGDRVVELAVTGKAFNVLLGDGWMRKYLLDTRIFARMLPEDKVRCVRLHMEHAVTAMCGDGGNDAGALKASHAGIALSEAESSVVSHFSSRNRSVFSCVELLKEGRCSLDVSFASYKYLLMYGEVLAFVGLVQYYFMVNLSQPMWILIDGSTVPLSWALTMARPALRLSSLRPTARLLGPETIISVVGQIFINLVFVIVLVGVLFGQDWFRCHEFDGLHADPARWWELADNYEGEVTGILAVFQIFHAAASFNIGNKFRRGFVFNYTFIGVYAALFGLLSYILLANPNPLGCVFHVNCGTREALEGLGYGGVPFNAPEKYFSAHGHNVLPSGFRWVVWAFVVVNLGCLMVFEGFGVLGWGRAWVKRRWGKKEVEGFRT</sequence>
<evidence type="ECO:0000256" key="8">
    <source>
        <dbReference type="ARBA" id="ARBA00022967"/>
    </source>
</evidence>
<organism evidence="14 15">
    <name type="scientific">Rhizophlyctis rosea</name>
    <dbReference type="NCBI Taxonomy" id="64517"/>
    <lineage>
        <taxon>Eukaryota</taxon>
        <taxon>Fungi</taxon>
        <taxon>Fungi incertae sedis</taxon>
        <taxon>Chytridiomycota</taxon>
        <taxon>Chytridiomycota incertae sedis</taxon>
        <taxon>Chytridiomycetes</taxon>
        <taxon>Rhizophlyctidales</taxon>
        <taxon>Rhizophlyctidaceae</taxon>
        <taxon>Rhizophlyctis</taxon>
    </lineage>
</organism>
<dbReference type="Gene3D" id="3.40.1110.10">
    <property type="entry name" value="Calcium-transporting ATPase, cytoplasmic domain N"/>
    <property type="match status" value="1"/>
</dbReference>
<dbReference type="SFLD" id="SFLDG00002">
    <property type="entry name" value="C1.7:_P-type_atpase_like"/>
    <property type="match status" value="1"/>
</dbReference>
<keyword evidence="3 11" id="KW-0812">Transmembrane</keyword>
<dbReference type="GO" id="GO:0019829">
    <property type="term" value="F:ATPase-coupled monoatomic cation transmembrane transporter activity"/>
    <property type="evidence" value="ECO:0007669"/>
    <property type="project" value="TreeGrafter"/>
</dbReference>
<evidence type="ECO:0000256" key="1">
    <source>
        <dbReference type="ARBA" id="ARBA00004141"/>
    </source>
</evidence>
<dbReference type="NCBIfam" id="TIGR01657">
    <property type="entry name" value="P-ATPase-V"/>
    <property type="match status" value="1"/>
</dbReference>
<dbReference type="InterPro" id="IPR001757">
    <property type="entry name" value="P_typ_ATPase"/>
</dbReference>
<evidence type="ECO:0000256" key="2">
    <source>
        <dbReference type="ARBA" id="ARBA00006000"/>
    </source>
</evidence>
<dbReference type="Proteomes" id="UP001212841">
    <property type="component" value="Unassembled WGS sequence"/>
</dbReference>
<keyword evidence="4" id="KW-0479">Metal-binding</keyword>
<accession>A0AAD5X3K8</accession>
<comment type="subcellular location">
    <subcellularLocation>
        <location evidence="1">Membrane</location>
        <topology evidence="1">Multi-pass membrane protein</topology>
    </subcellularLocation>
</comment>
<keyword evidence="6" id="KW-0067">ATP-binding</keyword>
<dbReference type="GO" id="GO:0005524">
    <property type="term" value="F:ATP binding"/>
    <property type="evidence" value="ECO:0007669"/>
    <property type="project" value="UniProtKB-KW"/>
</dbReference>
<comment type="caution">
    <text evidence="14">The sequence shown here is derived from an EMBL/GenBank/DDBJ whole genome shotgun (WGS) entry which is preliminary data.</text>
</comment>
<dbReference type="Pfam" id="PF13246">
    <property type="entry name" value="Cation_ATPase"/>
    <property type="match status" value="1"/>
</dbReference>
<dbReference type="NCBIfam" id="TIGR01494">
    <property type="entry name" value="ATPase_P-type"/>
    <property type="match status" value="1"/>
</dbReference>
<dbReference type="SUPFAM" id="SSF81660">
    <property type="entry name" value="Metal cation-transporting ATPase, ATP-binding domain N"/>
    <property type="match status" value="1"/>
</dbReference>
<dbReference type="GO" id="GO:0016887">
    <property type="term" value="F:ATP hydrolysis activity"/>
    <property type="evidence" value="ECO:0007669"/>
    <property type="project" value="InterPro"/>
</dbReference>
<keyword evidence="10 11" id="KW-0472">Membrane</keyword>
<feature type="transmembrane region" description="Helical" evidence="11">
    <location>
        <begin position="257"/>
        <end position="286"/>
    </location>
</feature>
<dbReference type="EMBL" id="JADGJD010000563">
    <property type="protein sequence ID" value="KAJ3050025.1"/>
    <property type="molecule type" value="Genomic_DNA"/>
</dbReference>
<dbReference type="InterPro" id="IPR023298">
    <property type="entry name" value="ATPase_P-typ_TM_dom_sf"/>
</dbReference>